<dbReference type="NCBIfam" id="TIGR00524">
    <property type="entry name" value="eIF-2B_rel"/>
    <property type="match status" value="1"/>
</dbReference>
<reference evidence="5" key="1">
    <citation type="journal article" date="2019" name="Int. J. Syst. Evol. Microbiol.">
        <title>The Global Catalogue of Microorganisms (GCM) 10K type strain sequencing project: providing services to taxonomists for standard genome sequencing and annotation.</title>
        <authorList>
            <consortium name="The Broad Institute Genomics Platform"/>
            <consortium name="The Broad Institute Genome Sequencing Center for Infectious Disease"/>
            <person name="Wu L."/>
            <person name="Ma J."/>
        </authorList>
    </citation>
    <scope>NUCLEOTIDE SEQUENCE [LARGE SCALE GENOMIC DNA]</scope>
    <source>
        <strain evidence="5">JCM 18302</strain>
    </source>
</reference>
<dbReference type="PANTHER" id="PTHR43475:SF1">
    <property type="entry name" value="METHYLTHIORIBOSE-1-PHOSPHATE ISOMERASE"/>
    <property type="match status" value="1"/>
</dbReference>
<feature type="binding site" evidence="2">
    <location>
        <begin position="49"/>
        <end position="51"/>
    </location>
    <ligand>
        <name>substrate</name>
    </ligand>
</feature>
<comment type="catalytic activity">
    <reaction evidence="2">
        <text>5-(methylsulfanyl)-alpha-D-ribose 1-phosphate = 5-(methylsulfanyl)-D-ribulose 1-phosphate</text>
        <dbReference type="Rhea" id="RHEA:19989"/>
        <dbReference type="ChEBI" id="CHEBI:58533"/>
        <dbReference type="ChEBI" id="CHEBI:58548"/>
        <dbReference type="EC" id="5.3.1.23"/>
    </reaction>
</comment>
<comment type="caution">
    <text evidence="4">The sequence shown here is derived from an EMBL/GenBank/DDBJ whole genome shotgun (WGS) entry which is preliminary data.</text>
</comment>
<dbReference type="SUPFAM" id="SSF100950">
    <property type="entry name" value="NagB/RpiA/CoA transferase-like"/>
    <property type="match status" value="1"/>
</dbReference>
<protein>
    <recommendedName>
        <fullName evidence="2">Methylthioribose-1-phosphate isomerase</fullName>
        <shortName evidence="2">M1Pi</shortName>
        <shortName evidence="2">MTR-1-P isomerase</shortName>
        <ecNumber evidence="2">5.3.1.23</ecNumber>
    </recommendedName>
    <alternativeName>
        <fullName evidence="2">S-methyl-5-thioribose-1-phosphate isomerase</fullName>
    </alternativeName>
</protein>
<comment type="pathway">
    <text evidence="2">Amino-acid biosynthesis; L-methionine biosynthesis via salvage pathway; L-methionine from S-methyl-5-thio-alpha-D-ribose 1-phosphate: step 1/6.</text>
</comment>
<dbReference type="GO" id="GO:0016853">
    <property type="term" value="F:isomerase activity"/>
    <property type="evidence" value="ECO:0007669"/>
    <property type="project" value="UniProtKB-KW"/>
</dbReference>
<dbReference type="Gene3D" id="1.20.120.420">
    <property type="entry name" value="translation initiation factor eif-2b, domain 1"/>
    <property type="match status" value="1"/>
</dbReference>
<evidence type="ECO:0000256" key="3">
    <source>
        <dbReference type="SAM" id="MobiDB-lite"/>
    </source>
</evidence>
<dbReference type="InterPro" id="IPR027363">
    <property type="entry name" value="M1Pi_N"/>
</dbReference>
<dbReference type="InterPro" id="IPR005251">
    <property type="entry name" value="IF-M1Pi"/>
</dbReference>
<dbReference type="InterPro" id="IPR000649">
    <property type="entry name" value="IF-2B-related"/>
</dbReference>
<feature type="binding site" evidence="2">
    <location>
        <begin position="245"/>
        <end position="246"/>
    </location>
    <ligand>
        <name>substrate</name>
    </ligand>
</feature>
<organism evidence="4 5">
    <name type="scientific">Pseudonocardia adelaidensis</name>
    <dbReference type="NCBI Taxonomy" id="648754"/>
    <lineage>
        <taxon>Bacteria</taxon>
        <taxon>Bacillati</taxon>
        <taxon>Actinomycetota</taxon>
        <taxon>Actinomycetes</taxon>
        <taxon>Pseudonocardiales</taxon>
        <taxon>Pseudonocardiaceae</taxon>
        <taxon>Pseudonocardia</taxon>
    </lineage>
</organism>
<dbReference type="HAMAP" id="MF_01678">
    <property type="entry name" value="Salvage_MtnA"/>
    <property type="match status" value="1"/>
</dbReference>
<proteinExistence type="inferred from homology"/>
<feature type="compositionally biased region" description="Basic and acidic residues" evidence="3">
    <location>
        <begin position="330"/>
        <end position="340"/>
    </location>
</feature>
<dbReference type="Pfam" id="PF01008">
    <property type="entry name" value="IF-2B"/>
    <property type="match status" value="1"/>
</dbReference>
<gene>
    <name evidence="2 4" type="primary">mtnA</name>
    <name evidence="4" type="ORF">GCM10023320_16970</name>
</gene>
<feature type="binding site" evidence="2">
    <location>
        <position position="194"/>
    </location>
    <ligand>
        <name>substrate</name>
    </ligand>
</feature>
<comment type="similarity">
    <text evidence="2">Belongs to the EIF-2B alpha/beta/delta subunits family. MtnA subfamily.</text>
</comment>
<dbReference type="InterPro" id="IPR042529">
    <property type="entry name" value="IF_2B-like_C"/>
</dbReference>
<dbReference type="Proteomes" id="UP001500804">
    <property type="component" value="Unassembled WGS sequence"/>
</dbReference>
<keyword evidence="2" id="KW-0028">Amino-acid biosynthesis</keyword>
<comment type="function">
    <text evidence="2">Catalyzes the interconversion of methylthioribose-1-phosphate (MTR-1-P) into methylthioribulose-1-phosphate (MTRu-1-P).</text>
</comment>
<feature type="active site" description="Proton donor" evidence="2">
    <location>
        <position position="235"/>
    </location>
</feature>
<feature type="binding site" evidence="2">
    <location>
        <position position="90"/>
    </location>
    <ligand>
        <name>substrate</name>
    </ligand>
</feature>
<dbReference type="EMBL" id="BAABJO010000005">
    <property type="protein sequence ID" value="GAA5116496.1"/>
    <property type="molecule type" value="Genomic_DNA"/>
</dbReference>
<dbReference type="RefSeq" id="WP_345604285.1">
    <property type="nucleotide sequence ID" value="NZ_BAABJO010000005.1"/>
</dbReference>
<dbReference type="InterPro" id="IPR037171">
    <property type="entry name" value="NagB/RpiA_transferase-like"/>
</dbReference>
<keyword evidence="5" id="KW-1185">Reference proteome</keyword>
<feature type="compositionally biased region" description="Low complexity" evidence="3">
    <location>
        <begin position="343"/>
        <end position="367"/>
    </location>
</feature>
<dbReference type="NCBIfam" id="NF004326">
    <property type="entry name" value="PRK05720.1"/>
    <property type="match status" value="1"/>
</dbReference>
<keyword evidence="1 2" id="KW-0413">Isomerase</keyword>
<dbReference type="NCBIfam" id="TIGR00512">
    <property type="entry name" value="salvage_mtnA"/>
    <property type="match status" value="1"/>
</dbReference>
<evidence type="ECO:0000256" key="2">
    <source>
        <dbReference type="HAMAP-Rule" id="MF_01678"/>
    </source>
</evidence>
<name>A0ABP9NEG1_9PSEU</name>
<keyword evidence="2" id="KW-0486">Methionine biosynthesis</keyword>
<feature type="site" description="Transition state stabilizer" evidence="2">
    <location>
        <position position="155"/>
    </location>
</feature>
<feature type="region of interest" description="Disordered" evidence="3">
    <location>
        <begin position="330"/>
        <end position="374"/>
    </location>
</feature>
<dbReference type="InterPro" id="IPR011559">
    <property type="entry name" value="Initiation_fac_2B_a/b/d"/>
</dbReference>
<evidence type="ECO:0000313" key="4">
    <source>
        <dbReference type="EMBL" id="GAA5116496.1"/>
    </source>
</evidence>
<sequence length="374" mass="38907">MAITTVEWLEGDVPAVRLLDQTRLPGEEVYIEAPDVSTLVCAIRRLAVRGAPALGAVGALGVVLALAQARREGWDERHLRREIGRLRDARPTAVNLGWGVDRVLPLVTQGPAAALAEARRVLAEDEAANRRLSQLGADWLLAHCPRRSLRLLTHCNTGTLATTAWGTALGIVRELHGRGAVGLVHVDETRPLLQGARLTAWELAADGIDHVVQVDSAAPGAILRGLVDAVIIGADRIAANGDTANKVGSVGLALACADAGVPFVVAAPWSTVDLATPDGSAIAIEERDAAEVTSHAGVPTTPAGTRAFNPAFDVTPARLVDAVVTERGVAEPKLRPDMRLTEPAAPAATAPSPGAGPSSSGNSPRAASRSRRPS</sequence>
<dbReference type="PANTHER" id="PTHR43475">
    <property type="entry name" value="METHYLTHIORIBOSE-1-PHOSPHATE ISOMERASE"/>
    <property type="match status" value="1"/>
</dbReference>
<dbReference type="Gene3D" id="3.40.50.10470">
    <property type="entry name" value="Translation initiation factor eif-2b, domain 2"/>
    <property type="match status" value="1"/>
</dbReference>
<dbReference type="EC" id="5.3.1.23" evidence="2"/>
<evidence type="ECO:0000256" key="1">
    <source>
        <dbReference type="ARBA" id="ARBA00023235"/>
    </source>
</evidence>
<accession>A0ABP9NEG1</accession>
<evidence type="ECO:0000313" key="5">
    <source>
        <dbReference type="Proteomes" id="UP001500804"/>
    </source>
</evidence>